<reference evidence="1" key="1">
    <citation type="journal article" date="2023" name="Insect Mol. Biol.">
        <title>Genome sequencing provides insights into the evolution of gene families encoding plant cell wall-degrading enzymes in longhorned beetles.</title>
        <authorList>
            <person name="Shin N.R."/>
            <person name="Okamura Y."/>
            <person name="Kirsch R."/>
            <person name="Pauchet Y."/>
        </authorList>
    </citation>
    <scope>NUCLEOTIDE SEQUENCE</scope>
    <source>
        <strain evidence="1">AMC_N1</strain>
    </source>
</reference>
<proteinExistence type="predicted"/>
<keyword evidence="2" id="KW-1185">Reference proteome</keyword>
<gene>
    <name evidence="1" type="ORF">NQ318_005593</name>
</gene>
<accession>A0AAV8X8H1</accession>
<evidence type="ECO:0000313" key="1">
    <source>
        <dbReference type="EMBL" id="KAJ8934273.1"/>
    </source>
</evidence>
<comment type="caution">
    <text evidence="1">The sequence shown here is derived from an EMBL/GenBank/DDBJ whole genome shotgun (WGS) entry which is preliminary data.</text>
</comment>
<organism evidence="1 2">
    <name type="scientific">Aromia moschata</name>
    <dbReference type="NCBI Taxonomy" id="1265417"/>
    <lineage>
        <taxon>Eukaryota</taxon>
        <taxon>Metazoa</taxon>
        <taxon>Ecdysozoa</taxon>
        <taxon>Arthropoda</taxon>
        <taxon>Hexapoda</taxon>
        <taxon>Insecta</taxon>
        <taxon>Pterygota</taxon>
        <taxon>Neoptera</taxon>
        <taxon>Endopterygota</taxon>
        <taxon>Coleoptera</taxon>
        <taxon>Polyphaga</taxon>
        <taxon>Cucujiformia</taxon>
        <taxon>Chrysomeloidea</taxon>
        <taxon>Cerambycidae</taxon>
        <taxon>Cerambycinae</taxon>
        <taxon>Callichromatini</taxon>
        <taxon>Aromia</taxon>
    </lineage>
</organism>
<dbReference type="AlphaFoldDB" id="A0AAV8X8H1"/>
<name>A0AAV8X8H1_9CUCU</name>
<dbReference type="EMBL" id="JAPWTK010001063">
    <property type="protein sequence ID" value="KAJ8934273.1"/>
    <property type="molecule type" value="Genomic_DNA"/>
</dbReference>
<dbReference type="Proteomes" id="UP001162162">
    <property type="component" value="Unassembled WGS sequence"/>
</dbReference>
<evidence type="ECO:0008006" key="3">
    <source>
        <dbReference type="Google" id="ProtNLM"/>
    </source>
</evidence>
<protein>
    <recommendedName>
        <fullName evidence="3">Protein ANTAGONIST OF LIKE HETEROCHROMATIN PROTEIN 1-like</fullName>
    </recommendedName>
</protein>
<evidence type="ECO:0000313" key="2">
    <source>
        <dbReference type="Proteomes" id="UP001162162"/>
    </source>
</evidence>
<sequence length="106" mass="12498">MKKNTRRRRRWWMLSLNRSRSRMSMCDFEYLLNKLGPYITKKDTPMRKGIPAAERLAVTLRFLATGESFVSLSYLFKMSNQIVSEIVHEVCRAIIKVLKDEIQSLV</sequence>